<dbReference type="EMBL" id="JALHAT010000024">
    <property type="protein sequence ID" value="MCJ1961731.1"/>
    <property type="molecule type" value="Genomic_DNA"/>
</dbReference>
<dbReference type="PANTHER" id="PTHR30574">
    <property type="entry name" value="INNER MEMBRANE PROTEIN YEDE"/>
    <property type="match status" value="1"/>
</dbReference>
<evidence type="ECO:0000256" key="3">
    <source>
        <dbReference type="ARBA" id="ARBA00022475"/>
    </source>
</evidence>
<dbReference type="Pfam" id="PF04143">
    <property type="entry name" value="Sulf_transp"/>
    <property type="match status" value="1"/>
</dbReference>
<organism evidence="10 11">
    <name type="scientific">Novosphingobium mangrovi</name>
    <name type="common">ex Hu et al. 2023</name>
    <dbReference type="NCBI Taxonomy" id="2930094"/>
    <lineage>
        <taxon>Bacteria</taxon>
        <taxon>Pseudomonadati</taxon>
        <taxon>Pseudomonadota</taxon>
        <taxon>Alphaproteobacteria</taxon>
        <taxon>Sphingomonadales</taxon>
        <taxon>Sphingomonadaceae</taxon>
        <taxon>Novosphingobium</taxon>
    </lineage>
</organism>
<dbReference type="RefSeq" id="WP_243801095.1">
    <property type="nucleotide sequence ID" value="NZ_JALHAT010000024.1"/>
</dbReference>
<evidence type="ECO:0000256" key="1">
    <source>
        <dbReference type="ARBA" id="ARBA00004429"/>
    </source>
</evidence>
<evidence type="ECO:0000256" key="5">
    <source>
        <dbReference type="ARBA" id="ARBA00022692"/>
    </source>
</evidence>
<evidence type="ECO:0000313" key="10">
    <source>
        <dbReference type="EMBL" id="MCJ1961731.1"/>
    </source>
</evidence>
<evidence type="ECO:0000256" key="7">
    <source>
        <dbReference type="ARBA" id="ARBA00023136"/>
    </source>
</evidence>
<evidence type="ECO:0000313" key="11">
    <source>
        <dbReference type="Proteomes" id="UP001162802"/>
    </source>
</evidence>
<dbReference type="PANTHER" id="PTHR30574:SF1">
    <property type="entry name" value="SULPHUR TRANSPORT DOMAIN-CONTAINING PROTEIN"/>
    <property type="match status" value="1"/>
</dbReference>
<comment type="subcellular location">
    <subcellularLocation>
        <location evidence="1">Cell inner membrane</location>
        <topology evidence="1">Multi-pass membrane protein</topology>
    </subcellularLocation>
</comment>
<dbReference type="Proteomes" id="UP001162802">
    <property type="component" value="Unassembled WGS sequence"/>
</dbReference>
<feature type="transmembrane region" description="Helical" evidence="9">
    <location>
        <begin position="121"/>
        <end position="142"/>
    </location>
</feature>
<name>A0ABT0AEX1_9SPHN</name>
<keyword evidence="2" id="KW-0813">Transport</keyword>
<proteinExistence type="inferred from homology"/>
<sequence length="145" mass="13829">MQTFPDAQPLHGLAGGVLIGLAGAVMLLGPGRIAGISGMTARVAGLSGGAPWPLAALFLAGLPAGALAVATLIGGIPAQFPPSLVLLAVAGLVTGVGTRLGSGCTSGHGVCGLSRLSPRSIVATLTFIATGMVTVALVNALGGGI</sequence>
<accession>A0ABT0AEX1</accession>
<evidence type="ECO:0000256" key="8">
    <source>
        <dbReference type="ARBA" id="ARBA00035655"/>
    </source>
</evidence>
<reference evidence="10" key="1">
    <citation type="submission" date="2022-03" db="EMBL/GenBank/DDBJ databases">
        <title>Identification of a novel bacterium isolated from mangrove sediments.</title>
        <authorList>
            <person name="Pan X."/>
        </authorList>
    </citation>
    <scope>NUCLEOTIDE SEQUENCE</scope>
    <source>
        <strain evidence="10">B2637</strain>
    </source>
</reference>
<feature type="transmembrane region" description="Helical" evidence="9">
    <location>
        <begin position="52"/>
        <end position="74"/>
    </location>
</feature>
<dbReference type="InterPro" id="IPR007272">
    <property type="entry name" value="Sulf_transp_TsuA/YedE"/>
</dbReference>
<feature type="transmembrane region" description="Helical" evidence="9">
    <location>
        <begin position="12"/>
        <end position="31"/>
    </location>
</feature>
<gene>
    <name evidence="10" type="ORF">MTR65_13630</name>
</gene>
<evidence type="ECO:0000256" key="4">
    <source>
        <dbReference type="ARBA" id="ARBA00022519"/>
    </source>
</evidence>
<evidence type="ECO:0000256" key="6">
    <source>
        <dbReference type="ARBA" id="ARBA00022989"/>
    </source>
</evidence>
<comment type="caution">
    <text evidence="10">The sequence shown here is derived from an EMBL/GenBank/DDBJ whole genome shotgun (WGS) entry which is preliminary data.</text>
</comment>
<evidence type="ECO:0000256" key="9">
    <source>
        <dbReference type="SAM" id="Phobius"/>
    </source>
</evidence>
<feature type="transmembrane region" description="Helical" evidence="9">
    <location>
        <begin position="80"/>
        <end position="100"/>
    </location>
</feature>
<protein>
    <submittedName>
        <fullName evidence="10">YeeE/YedE family protein</fullName>
    </submittedName>
</protein>
<evidence type="ECO:0000256" key="2">
    <source>
        <dbReference type="ARBA" id="ARBA00022448"/>
    </source>
</evidence>
<comment type="similarity">
    <text evidence="8">Belongs to the TsuA/YedE (TC 9.B.102) family.</text>
</comment>
<keyword evidence="6 9" id="KW-1133">Transmembrane helix</keyword>
<keyword evidence="3" id="KW-1003">Cell membrane</keyword>
<keyword evidence="7 9" id="KW-0472">Membrane</keyword>
<keyword evidence="5 9" id="KW-0812">Transmembrane</keyword>
<keyword evidence="4" id="KW-0997">Cell inner membrane</keyword>
<keyword evidence="11" id="KW-1185">Reference proteome</keyword>